<comment type="caution">
    <text evidence="3">The sequence shown here is derived from an EMBL/GenBank/DDBJ whole genome shotgun (WGS) entry which is preliminary data.</text>
</comment>
<sequence>MTLFHSFFQQVRRTWQWGAQRYLAFSVLCLGAVQNALAAGPDASKIPDFKIPGVDSNTTDPMEIVFIVVKSLVTLAAVLFSAWCIYAVVRALIRTYTQATDENDKKGWGPFITALIIGFILIFFSLWLVKMAVGLF</sequence>
<keyword evidence="1" id="KW-0812">Transmembrane</keyword>
<dbReference type="AlphaFoldDB" id="A0A0A2ZZM8"/>
<reference evidence="3 4" key="1">
    <citation type="submission" date="2014-07" db="EMBL/GenBank/DDBJ databases">
        <title>Chaperone-usher fimbriae in a diverse selection of Gallibacterium genomes.</title>
        <authorList>
            <person name="Kudirkiene E."/>
            <person name="Bager R.J."/>
            <person name="Johnson T.J."/>
            <person name="Bojesen A.M."/>
        </authorList>
    </citation>
    <scope>NUCLEOTIDE SEQUENCE [LARGE SCALE GENOMIC DNA]</scope>
    <source>
        <strain evidence="3 4">4895</strain>
    </source>
</reference>
<keyword evidence="1" id="KW-0472">Membrane</keyword>
<evidence type="ECO:0000256" key="1">
    <source>
        <dbReference type="SAM" id="Phobius"/>
    </source>
</evidence>
<organism evidence="3 4">
    <name type="scientific">Gallibacterium anatis 4895</name>
    <dbReference type="NCBI Taxonomy" id="1396510"/>
    <lineage>
        <taxon>Bacteria</taxon>
        <taxon>Pseudomonadati</taxon>
        <taxon>Pseudomonadota</taxon>
        <taxon>Gammaproteobacteria</taxon>
        <taxon>Pasteurellales</taxon>
        <taxon>Pasteurellaceae</taxon>
        <taxon>Gallibacterium</taxon>
    </lineage>
</organism>
<dbReference type="EMBL" id="JPJQ01000019">
    <property type="protein sequence ID" value="KGQ62496.1"/>
    <property type="molecule type" value="Genomic_DNA"/>
</dbReference>
<protein>
    <submittedName>
        <fullName evidence="3">Membrane protein</fullName>
    </submittedName>
</protein>
<dbReference type="RefSeq" id="WP_039163144.1">
    <property type="nucleotide sequence ID" value="NZ_JPJQ01000019.1"/>
</dbReference>
<evidence type="ECO:0000313" key="4">
    <source>
        <dbReference type="Proteomes" id="UP000030554"/>
    </source>
</evidence>
<gene>
    <name evidence="3" type="ORF">IO48_04195</name>
</gene>
<dbReference type="InterPro" id="IPR021356">
    <property type="entry name" value="Integr_conj_element_PFL4702"/>
</dbReference>
<evidence type="ECO:0000313" key="3">
    <source>
        <dbReference type="EMBL" id="KGQ62496.1"/>
    </source>
</evidence>
<dbReference type="Proteomes" id="UP000030554">
    <property type="component" value="Unassembled WGS sequence"/>
</dbReference>
<feature type="signal peptide" evidence="2">
    <location>
        <begin position="1"/>
        <end position="38"/>
    </location>
</feature>
<name>A0A0A2ZZM8_9PAST</name>
<dbReference type="Pfam" id="PF11190">
    <property type="entry name" value="DUF2976"/>
    <property type="match status" value="1"/>
</dbReference>
<keyword evidence="1" id="KW-1133">Transmembrane helix</keyword>
<feature type="chain" id="PRO_5001997561" evidence="2">
    <location>
        <begin position="39"/>
        <end position="136"/>
    </location>
</feature>
<keyword evidence="2" id="KW-0732">Signal</keyword>
<evidence type="ECO:0000256" key="2">
    <source>
        <dbReference type="SAM" id="SignalP"/>
    </source>
</evidence>
<feature type="transmembrane region" description="Helical" evidence="1">
    <location>
        <begin position="110"/>
        <end position="129"/>
    </location>
</feature>
<feature type="transmembrane region" description="Helical" evidence="1">
    <location>
        <begin position="62"/>
        <end position="89"/>
    </location>
</feature>
<proteinExistence type="predicted"/>
<accession>A0A0A2ZZM8</accession>